<name>A0A8S2VDA9_9BILA</name>
<feature type="compositionally biased region" description="Basic residues" evidence="1">
    <location>
        <begin position="40"/>
        <end position="50"/>
    </location>
</feature>
<dbReference type="EMBL" id="CAJOBH010047807">
    <property type="protein sequence ID" value="CAF4363887.1"/>
    <property type="molecule type" value="Genomic_DNA"/>
</dbReference>
<accession>A0A8S2VDA9</accession>
<evidence type="ECO:0000313" key="3">
    <source>
        <dbReference type="EMBL" id="CAF5202275.1"/>
    </source>
</evidence>
<evidence type="ECO:0000313" key="2">
    <source>
        <dbReference type="EMBL" id="CAF4363887.1"/>
    </source>
</evidence>
<feature type="region of interest" description="Disordered" evidence="1">
    <location>
        <begin position="84"/>
        <end position="112"/>
    </location>
</feature>
<evidence type="ECO:0000313" key="4">
    <source>
        <dbReference type="Proteomes" id="UP000681967"/>
    </source>
</evidence>
<dbReference type="Proteomes" id="UP000681720">
    <property type="component" value="Unassembled WGS sequence"/>
</dbReference>
<evidence type="ECO:0000256" key="1">
    <source>
        <dbReference type="SAM" id="MobiDB-lite"/>
    </source>
</evidence>
<gene>
    <name evidence="2" type="ORF">BYL167_LOCUS30023</name>
    <name evidence="3" type="ORF">GIL414_LOCUS77011</name>
</gene>
<feature type="region of interest" description="Disordered" evidence="1">
    <location>
        <begin position="19"/>
        <end position="50"/>
    </location>
</feature>
<feature type="non-terminal residue" evidence="2">
    <location>
        <position position="112"/>
    </location>
</feature>
<sequence length="112" mass="12522">MATEQQVNSTDICQIKDVKDQHLNKTDDDKVTNSSDATSRHSRFFRTKRKQRLGENLTSLNGQTKIDIPIDNVTKSLEKLKIRSSSPLPSSLAVADDSDESDESNPGLDFEK</sequence>
<dbReference type="Proteomes" id="UP000681967">
    <property type="component" value="Unassembled WGS sequence"/>
</dbReference>
<feature type="compositionally biased region" description="Basic and acidic residues" evidence="1">
    <location>
        <begin position="19"/>
        <end position="31"/>
    </location>
</feature>
<dbReference type="EMBL" id="CAJOBJ010346616">
    <property type="protein sequence ID" value="CAF5202275.1"/>
    <property type="molecule type" value="Genomic_DNA"/>
</dbReference>
<organism evidence="2 4">
    <name type="scientific">Rotaria magnacalcarata</name>
    <dbReference type="NCBI Taxonomy" id="392030"/>
    <lineage>
        <taxon>Eukaryota</taxon>
        <taxon>Metazoa</taxon>
        <taxon>Spiralia</taxon>
        <taxon>Gnathifera</taxon>
        <taxon>Rotifera</taxon>
        <taxon>Eurotatoria</taxon>
        <taxon>Bdelloidea</taxon>
        <taxon>Philodinida</taxon>
        <taxon>Philodinidae</taxon>
        <taxon>Rotaria</taxon>
    </lineage>
</organism>
<comment type="caution">
    <text evidence="2">The sequence shown here is derived from an EMBL/GenBank/DDBJ whole genome shotgun (WGS) entry which is preliminary data.</text>
</comment>
<protein>
    <submittedName>
        <fullName evidence="2">Uncharacterized protein</fullName>
    </submittedName>
</protein>
<reference evidence="2" key="1">
    <citation type="submission" date="2021-02" db="EMBL/GenBank/DDBJ databases">
        <authorList>
            <person name="Nowell W R."/>
        </authorList>
    </citation>
    <scope>NUCLEOTIDE SEQUENCE</scope>
</reference>
<dbReference type="AlphaFoldDB" id="A0A8S2VDA9"/>
<proteinExistence type="predicted"/>